<keyword evidence="1" id="KW-1133">Transmembrane helix</keyword>
<dbReference type="Proteomes" id="UP001213042">
    <property type="component" value="Unassembled WGS sequence"/>
</dbReference>
<gene>
    <name evidence="2" type="ORF">PNW00_08015</name>
</gene>
<accession>A0AAW6EKI9</accession>
<comment type="caution">
    <text evidence="2">The sequence shown here is derived from an EMBL/GenBank/DDBJ whole genome shotgun (WGS) entry which is preliminary data.</text>
</comment>
<evidence type="ECO:0000313" key="3">
    <source>
        <dbReference type="Proteomes" id="UP001213042"/>
    </source>
</evidence>
<feature type="transmembrane region" description="Helical" evidence="1">
    <location>
        <begin position="117"/>
        <end position="138"/>
    </location>
</feature>
<evidence type="ECO:0000256" key="1">
    <source>
        <dbReference type="SAM" id="Phobius"/>
    </source>
</evidence>
<feature type="transmembrane region" description="Helical" evidence="1">
    <location>
        <begin position="7"/>
        <end position="26"/>
    </location>
</feature>
<feature type="transmembrane region" description="Helical" evidence="1">
    <location>
        <begin position="62"/>
        <end position="82"/>
    </location>
</feature>
<dbReference type="AlphaFoldDB" id="A0AAW6EKI9"/>
<dbReference type="EMBL" id="JAQMLU010000012">
    <property type="protein sequence ID" value="MDB8750386.1"/>
    <property type="molecule type" value="Genomic_DNA"/>
</dbReference>
<sequence length="144" mass="17169">MRKRYCIVAQIVLLLWFFLDMTGLYFGNKCLVTRSYKEDGICFLIYLITIILFLVKENIGKYIVIGWMSMWLVIQLMCHEWYTIFNSGFMGSLDGKIKYFSETIHWIDVEGKYIPDVYHTILHILILCTLTITIIYSIRNRRKT</sequence>
<name>A0AAW6EKI9_9FIRM</name>
<keyword evidence="1" id="KW-0472">Membrane</keyword>
<evidence type="ECO:0000313" key="2">
    <source>
        <dbReference type="EMBL" id="MDB8750386.1"/>
    </source>
</evidence>
<keyword evidence="1" id="KW-0812">Transmembrane</keyword>
<reference evidence="2" key="1">
    <citation type="submission" date="2023-01" db="EMBL/GenBank/DDBJ databases">
        <title>Human gut microbiome strain richness.</title>
        <authorList>
            <person name="Chen-Liaw A."/>
        </authorList>
    </citation>
    <scope>NUCLEOTIDE SEQUENCE</scope>
    <source>
        <strain evidence="2">D43st1_D9_D43t1_170807</strain>
    </source>
</reference>
<dbReference type="RefSeq" id="WP_195221331.1">
    <property type="nucleotide sequence ID" value="NZ_DAWEQM010000002.1"/>
</dbReference>
<protein>
    <submittedName>
        <fullName evidence="2">Uncharacterized protein</fullName>
    </submittedName>
</protein>
<organism evidence="2 3">
    <name type="scientific">Ruminococcus bicirculans</name>
    <name type="common">ex Wegman et al. 2014</name>
    <dbReference type="NCBI Taxonomy" id="1160721"/>
    <lineage>
        <taxon>Bacteria</taxon>
        <taxon>Bacillati</taxon>
        <taxon>Bacillota</taxon>
        <taxon>Clostridia</taxon>
        <taxon>Eubacteriales</taxon>
        <taxon>Oscillospiraceae</taxon>
        <taxon>Ruminococcus</taxon>
    </lineage>
</organism>
<feature type="transmembrane region" description="Helical" evidence="1">
    <location>
        <begin position="38"/>
        <end position="55"/>
    </location>
</feature>
<proteinExistence type="predicted"/>